<dbReference type="InterPro" id="IPR013087">
    <property type="entry name" value="Znf_C2H2_type"/>
</dbReference>
<evidence type="ECO:0000313" key="8">
    <source>
        <dbReference type="Proteomes" id="UP000694390"/>
    </source>
</evidence>
<evidence type="ECO:0000313" key="7">
    <source>
        <dbReference type="Ensembl" id="ENSGEVP00005014145.1"/>
    </source>
</evidence>
<feature type="region of interest" description="Disordered" evidence="4">
    <location>
        <begin position="681"/>
        <end position="711"/>
    </location>
</feature>
<dbReference type="InterPro" id="IPR043502">
    <property type="entry name" value="DNA/RNA_pol_sf"/>
</dbReference>
<feature type="region of interest" description="Disordered" evidence="4">
    <location>
        <begin position="530"/>
        <end position="644"/>
    </location>
</feature>
<feature type="compositionally biased region" description="Low complexity" evidence="4">
    <location>
        <begin position="140"/>
        <end position="155"/>
    </location>
</feature>
<keyword evidence="8" id="KW-1185">Reference proteome</keyword>
<dbReference type="EC" id="3.1.26.4" evidence="2"/>
<feature type="compositionally biased region" description="Low complexity" evidence="4">
    <location>
        <begin position="505"/>
        <end position="514"/>
    </location>
</feature>
<comment type="similarity">
    <text evidence="1">Belongs to the beta type-B retroviral polymerase family. HERV class-II K(HML-2) pol subfamily.</text>
</comment>
<keyword evidence="3" id="KW-0862">Zinc</keyword>
<feature type="region of interest" description="Disordered" evidence="4">
    <location>
        <begin position="367"/>
        <end position="514"/>
    </location>
</feature>
<feature type="compositionally biased region" description="Polar residues" evidence="4">
    <location>
        <begin position="579"/>
        <end position="597"/>
    </location>
</feature>
<feature type="compositionally biased region" description="Basic and acidic residues" evidence="4">
    <location>
        <begin position="563"/>
        <end position="577"/>
    </location>
</feature>
<dbReference type="Proteomes" id="UP000694390">
    <property type="component" value="Unassembled WGS sequence"/>
</dbReference>
<sequence length="1094" mass="119493">MPQPPPPAASGELRTVLQETRPDTCPQPQAPGDCPATCQPSRRQGNAPARPRPQRDPPAAPQQLRPPKASPTGQGLPQAPSPPTPQPQGGPLITHQQPQPRRDPTDEPLQSARALATDPQTLKLPREVSPVLLRSPNTPPALQQLQPLQDDSPVLIQSPDTPPVLQPLRDGSPVLLRSPDTPPALQLMQDGSPVLMWSSDTPPVLQPPRDDSPAFLWSPDTPPVLSQLQPLKDGSPTLPQPLDMPPALQPIQDGPEALLQPPDTLPALQQPPPPKGNPPDLKQDTPRDDCSALDIVYFKYPLTADALICPSCWPSRRFHLLGGLTRHLRRCHNKTTAFSCALCSLPFESQKRCKAHQTSCKKVHTAATPASTPIPHHSVHGPAAPAPRGNSTTPPAAVQKLTPVPEPVDQGPTVRTTPAAEGDVSQAPASRGPVTSSQVTRKLFELRRLSASSKSIQRDPTSRRVSAPPHVAARRPAPGGTTADPRPTLQTLTARGADATPPPALRATPTGRTGTTLQTALHTAPVAVPAATTKLHHQSPIIRRTNTTPKDARPVPATRRLRAHTDTHQITTTHERPGATSTPTNPNQVPPATNNGATPLVTLPQEPTKRPPRPLVKQPVDHTTNPLPTPVEETEQRRPKDRPATPWQAIWIEELQVAASFEDFDSLINRLTCELTAEATSKRAPNQATTRPAFRRPIPNHGTNSRGARRRNTNRRYDPAAASKIQKLYRSNRLKAVREVLDGPPSYCRIPPKRLYSYFLGVFGGKPRNDTQRPECLRPLPRITNTDNLEADFTPKEVAARLSRTKNTAPGKDGIPYSLLKKRDPGCFVLSCIFNLCRRFGKSPTSWKRAMTVLIHKKGERDDPSNWRPISLCSTMYKLYASCLAARITEWATAGGAISPAQKGFMPSEGCYEHNFLLQTVLQMTKRARKQCAIAWLDLSNAFGSIPHHHIFSTLREFGMPETFLGLIRELYEDCSTTIRSVEGETAEILIHSGVKQGCPLSPIIFNLAMEPLLRAISDRTDGFDLHGERVSILAYADDLVLIADVPERLQSMLNTIGGVADWTGLRFNAKKCASLHVDGSMRDSVQATEFQIQ</sequence>
<feature type="domain" description="C2H2-type" evidence="5">
    <location>
        <begin position="338"/>
        <end position="369"/>
    </location>
</feature>
<feature type="domain" description="Reverse transcriptase" evidence="6">
    <location>
        <begin position="836"/>
        <end position="1094"/>
    </location>
</feature>
<organism evidence="7 8">
    <name type="scientific">Gopherus evgoodei</name>
    <name type="common">Goodes thornscrub tortoise</name>
    <dbReference type="NCBI Taxonomy" id="1825980"/>
    <lineage>
        <taxon>Eukaryota</taxon>
        <taxon>Metazoa</taxon>
        <taxon>Chordata</taxon>
        <taxon>Craniata</taxon>
        <taxon>Vertebrata</taxon>
        <taxon>Euteleostomi</taxon>
        <taxon>Archelosauria</taxon>
        <taxon>Testudinata</taxon>
        <taxon>Testudines</taxon>
        <taxon>Cryptodira</taxon>
        <taxon>Durocryptodira</taxon>
        <taxon>Testudinoidea</taxon>
        <taxon>Testudinidae</taxon>
        <taxon>Gopherus</taxon>
    </lineage>
</organism>
<evidence type="ECO:0000256" key="1">
    <source>
        <dbReference type="ARBA" id="ARBA00010879"/>
    </source>
</evidence>
<dbReference type="AlphaFoldDB" id="A0A8C4W9S7"/>
<feature type="compositionally biased region" description="Low complexity" evidence="4">
    <location>
        <begin position="257"/>
        <end position="268"/>
    </location>
</feature>
<dbReference type="GO" id="GO:0008270">
    <property type="term" value="F:zinc ion binding"/>
    <property type="evidence" value="ECO:0007669"/>
    <property type="project" value="UniProtKB-KW"/>
</dbReference>
<keyword evidence="3" id="KW-0479">Metal-binding</keyword>
<reference evidence="7" key="2">
    <citation type="submission" date="2025-09" db="UniProtKB">
        <authorList>
            <consortium name="Ensembl"/>
        </authorList>
    </citation>
    <scope>IDENTIFICATION</scope>
</reference>
<dbReference type="Ensembl" id="ENSGEVT00005014833.1">
    <property type="protein sequence ID" value="ENSGEVP00005014145.1"/>
    <property type="gene ID" value="ENSGEVG00005010074.1"/>
</dbReference>
<dbReference type="Gene3D" id="3.30.70.270">
    <property type="match status" value="1"/>
</dbReference>
<feature type="compositionally biased region" description="Low complexity" evidence="4">
    <location>
        <begin position="463"/>
        <end position="478"/>
    </location>
</feature>
<dbReference type="SUPFAM" id="SSF56672">
    <property type="entry name" value="DNA/RNA polymerases"/>
    <property type="match status" value="1"/>
</dbReference>
<keyword evidence="3" id="KW-0863">Zinc-finger</keyword>
<dbReference type="InterPro" id="IPR043128">
    <property type="entry name" value="Rev_trsase/Diguanyl_cyclase"/>
</dbReference>
<dbReference type="GeneTree" id="ENSGT01120000271821"/>
<dbReference type="PANTHER" id="PTHR19446">
    <property type="entry name" value="REVERSE TRANSCRIPTASES"/>
    <property type="match status" value="1"/>
</dbReference>
<dbReference type="PROSITE" id="PS50157">
    <property type="entry name" value="ZINC_FINGER_C2H2_2"/>
    <property type="match status" value="1"/>
</dbReference>
<dbReference type="OrthoDB" id="9902985at2759"/>
<feature type="compositionally biased region" description="Pro residues" evidence="4">
    <location>
        <begin position="238"/>
        <end position="248"/>
    </location>
</feature>
<feature type="compositionally biased region" description="Basic and acidic residues" evidence="4">
    <location>
        <begin position="634"/>
        <end position="643"/>
    </location>
</feature>
<accession>A0A8C4W9S7</accession>
<evidence type="ECO:0000256" key="2">
    <source>
        <dbReference type="ARBA" id="ARBA00012180"/>
    </source>
</evidence>
<proteinExistence type="inferred from homology"/>
<protein>
    <recommendedName>
        <fullName evidence="2">ribonuclease H</fullName>
        <ecNumber evidence="2">3.1.26.4</ecNumber>
    </recommendedName>
</protein>
<evidence type="ECO:0000256" key="4">
    <source>
        <dbReference type="SAM" id="MobiDB-lite"/>
    </source>
</evidence>
<dbReference type="CDD" id="cd01650">
    <property type="entry name" value="RT_nLTR_like"/>
    <property type="match status" value="1"/>
</dbReference>
<dbReference type="PROSITE" id="PS50878">
    <property type="entry name" value="RT_POL"/>
    <property type="match status" value="1"/>
</dbReference>
<feature type="region of interest" description="Disordered" evidence="4">
    <location>
        <begin position="1"/>
        <end position="286"/>
    </location>
</feature>
<dbReference type="Pfam" id="PF00078">
    <property type="entry name" value="RVT_1"/>
    <property type="match status" value="1"/>
</dbReference>
<feature type="compositionally biased region" description="Pro residues" evidence="4">
    <location>
        <begin position="79"/>
        <end position="88"/>
    </location>
</feature>
<evidence type="ECO:0000259" key="5">
    <source>
        <dbReference type="PROSITE" id="PS50157"/>
    </source>
</evidence>
<evidence type="ECO:0000259" key="6">
    <source>
        <dbReference type="PROSITE" id="PS50878"/>
    </source>
</evidence>
<evidence type="ECO:0000256" key="3">
    <source>
        <dbReference type="PROSITE-ProRule" id="PRU00042"/>
    </source>
</evidence>
<name>A0A8C4W9S7_9SAUR</name>
<dbReference type="GO" id="GO:0004523">
    <property type="term" value="F:RNA-DNA hybrid ribonuclease activity"/>
    <property type="evidence" value="ECO:0007669"/>
    <property type="project" value="UniProtKB-EC"/>
</dbReference>
<dbReference type="InterPro" id="IPR000477">
    <property type="entry name" value="RT_dom"/>
</dbReference>
<reference evidence="7" key="1">
    <citation type="submission" date="2025-08" db="UniProtKB">
        <authorList>
            <consortium name="Ensembl"/>
        </authorList>
    </citation>
    <scope>IDENTIFICATION</scope>
</reference>